<evidence type="ECO:0000313" key="9">
    <source>
        <dbReference type="EMBL" id="KAK4312349.1"/>
    </source>
</evidence>
<dbReference type="InterPro" id="IPR036259">
    <property type="entry name" value="MFS_trans_sf"/>
</dbReference>
<comment type="subcellular location">
    <subcellularLocation>
        <location evidence="1">Endomembrane system</location>
        <topology evidence="1">Multi-pass membrane protein</topology>
    </subcellularLocation>
    <subcellularLocation>
        <location evidence="7">Lysosome membrane</location>
        <topology evidence="7">Multi-pass membrane protein</topology>
    </subcellularLocation>
</comment>
<gene>
    <name evidence="9" type="ORF">Pmani_016215</name>
</gene>
<keyword evidence="7" id="KW-0458">Lysosome</keyword>
<dbReference type="FunFam" id="1.20.1250.20:FF:000427">
    <property type="entry name" value="Battenin"/>
    <property type="match status" value="1"/>
</dbReference>
<dbReference type="InterPro" id="IPR003492">
    <property type="entry name" value="Battenin_disease_Cln3"/>
</dbReference>
<dbReference type="PRINTS" id="PR01315">
    <property type="entry name" value="BATTENIN"/>
</dbReference>
<dbReference type="GO" id="GO:0007040">
    <property type="term" value="P:lysosome organization"/>
    <property type="evidence" value="ECO:0007669"/>
    <property type="project" value="TreeGrafter"/>
</dbReference>
<dbReference type="PANTHER" id="PTHR10981:SF0">
    <property type="entry name" value="BATTENIN"/>
    <property type="match status" value="1"/>
</dbReference>
<reference evidence="9" key="1">
    <citation type="submission" date="2023-11" db="EMBL/GenBank/DDBJ databases">
        <title>Genome assemblies of two species of porcelain crab, Petrolisthes cinctipes and Petrolisthes manimaculis (Anomura: Porcellanidae).</title>
        <authorList>
            <person name="Angst P."/>
        </authorList>
    </citation>
    <scope>NUCLEOTIDE SEQUENCE</scope>
    <source>
        <strain evidence="9">PB745_02</strain>
        <tissue evidence="9">Gill</tissue>
    </source>
</reference>
<feature type="compositionally biased region" description="Gly residues" evidence="8">
    <location>
        <begin position="45"/>
        <end position="57"/>
    </location>
</feature>
<dbReference type="Gene3D" id="1.20.1250.20">
    <property type="entry name" value="MFS general substrate transporter like domains"/>
    <property type="match status" value="1"/>
</dbReference>
<dbReference type="AlphaFoldDB" id="A0AAE1UB81"/>
<feature type="transmembrane region" description="Helical" evidence="7">
    <location>
        <begin position="243"/>
        <end position="261"/>
    </location>
</feature>
<evidence type="ECO:0000256" key="2">
    <source>
        <dbReference type="ARBA" id="ARBA00007467"/>
    </source>
</evidence>
<comment type="caution">
    <text evidence="9">The sequence shown here is derived from an EMBL/GenBank/DDBJ whole genome shotgun (WGS) entry which is preliminary data.</text>
</comment>
<dbReference type="PIRSF" id="PIRSF015974">
    <property type="entry name" value="CLN3_BTN1"/>
    <property type="match status" value="1"/>
</dbReference>
<dbReference type="SUPFAM" id="SSF103473">
    <property type="entry name" value="MFS general substrate transporter"/>
    <property type="match status" value="1"/>
</dbReference>
<feature type="transmembrane region" description="Helical" evidence="7">
    <location>
        <begin position="406"/>
        <end position="426"/>
    </location>
</feature>
<evidence type="ECO:0000256" key="4">
    <source>
        <dbReference type="ARBA" id="ARBA00022692"/>
    </source>
</evidence>
<feature type="transmembrane region" description="Helical" evidence="7">
    <location>
        <begin position="126"/>
        <end position="147"/>
    </location>
</feature>
<evidence type="ECO:0000313" key="10">
    <source>
        <dbReference type="Proteomes" id="UP001292094"/>
    </source>
</evidence>
<feature type="transmembrane region" description="Helical" evidence="7">
    <location>
        <begin position="438"/>
        <end position="460"/>
    </location>
</feature>
<proteinExistence type="inferred from homology"/>
<feature type="region of interest" description="Disordered" evidence="8">
    <location>
        <begin position="1"/>
        <end position="66"/>
    </location>
</feature>
<sequence length="471" mass="52178">MAEYRPLVANSDSDSEDYESAVGESSVFSETTPMQSQNSYTDQSRGGGGEGEGGAGGEDNNNKEGRRKEKWQNLAAYWFLGLTNNFAYVVMLSAAHDILSRNFTPHDHVMYGNGTSNNTNPRDCNIMSTGAILLADIIPSLVIKIIAPFFVLHVHFRVSLVVVLGSASFLLVGLATSRMMAIFGVICAAAGAGLGETTLLAYSANFHRDVVSTWSSGTGGAGVFGAISYAGLTSAGLTPRSTVLLMLIVPAIMGLSFWVLLQHPDQTKCFRRCMRGNGRQEEEEEERSILDTTDLHPSLSFRQKMSVVPSLLKYMVPVALVYVAEYVINQGLMELIYFPDDNAWLNHHEQYRWYQVMYQVGVLVSRSSVNCFTIYHIWKMSVLQWLNLVLFLTCAIYWWISSIWLVFLLIFWEGLLGGAAYVNTFYRISQEVDINHKEFAMGITSMSDSLGVTLAGFIAIPLHNVICKLPV</sequence>
<dbReference type="EMBL" id="JAWZYT010001420">
    <property type="protein sequence ID" value="KAK4312349.1"/>
    <property type="molecule type" value="Genomic_DNA"/>
</dbReference>
<keyword evidence="4 7" id="KW-0812">Transmembrane</keyword>
<dbReference type="PANTHER" id="PTHR10981">
    <property type="entry name" value="BATTENIN"/>
    <property type="match status" value="1"/>
</dbReference>
<dbReference type="GO" id="GO:0012505">
    <property type="term" value="C:endomembrane system"/>
    <property type="evidence" value="ECO:0007669"/>
    <property type="project" value="UniProtKB-SubCell"/>
</dbReference>
<evidence type="ECO:0000256" key="5">
    <source>
        <dbReference type="ARBA" id="ARBA00022989"/>
    </source>
</evidence>
<evidence type="ECO:0000256" key="8">
    <source>
        <dbReference type="SAM" id="MobiDB-lite"/>
    </source>
</evidence>
<feature type="transmembrane region" description="Helical" evidence="7">
    <location>
        <begin position="181"/>
        <end position="202"/>
    </location>
</feature>
<evidence type="ECO:0000256" key="3">
    <source>
        <dbReference type="ARBA" id="ARBA00022448"/>
    </source>
</evidence>
<organism evidence="9 10">
    <name type="scientific">Petrolisthes manimaculis</name>
    <dbReference type="NCBI Taxonomy" id="1843537"/>
    <lineage>
        <taxon>Eukaryota</taxon>
        <taxon>Metazoa</taxon>
        <taxon>Ecdysozoa</taxon>
        <taxon>Arthropoda</taxon>
        <taxon>Crustacea</taxon>
        <taxon>Multicrustacea</taxon>
        <taxon>Malacostraca</taxon>
        <taxon>Eumalacostraca</taxon>
        <taxon>Eucarida</taxon>
        <taxon>Decapoda</taxon>
        <taxon>Pleocyemata</taxon>
        <taxon>Anomura</taxon>
        <taxon>Galatheoidea</taxon>
        <taxon>Porcellanidae</taxon>
        <taxon>Petrolisthes</taxon>
    </lineage>
</organism>
<dbReference type="GO" id="GO:0051453">
    <property type="term" value="P:regulation of intracellular pH"/>
    <property type="evidence" value="ECO:0007669"/>
    <property type="project" value="TreeGrafter"/>
</dbReference>
<evidence type="ECO:0000256" key="1">
    <source>
        <dbReference type="ARBA" id="ARBA00004127"/>
    </source>
</evidence>
<feature type="transmembrane region" description="Helical" evidence="7">
    <location>
        <begin position="154"/>
        <end position="175"/>
    </location>
</feature>
<dbReference type="Proteomes" id="UP001292094">
    <property type="component" value="Unassembled WGS sequence"/>
</dbReference>
<keyword evidence="10" id="KW-1185">Reference proteome</keyword>
<feature type="transmembrane region" description="Helical" evidence="7">
    <location>
        <begin position="382"/>
        <end position="400"/>
    </location>
</feature>
<feature type="transmembrane region" description="Helical" evidence="7">
    <location>
        <begin position="214"/>
        <end position="237"/>
    </location>
</feature>
<protein>
    <recommendedName>
        <fullName evidence="7">Battenin</fullName>
    </recommendedName>
</protein>
<evidence type="ECO:0000256" key="7">
    <source>
        <dbReference type="RuleBase" id="RU361113"/>
    </source>
</evidence>
<name>A0AAE1UB81_9EUCA</name>
<keyword evidence="5 7" id="KW-1133">Transmembrane helix</keyword>
<comment type="similarity">
    <text evidence="2 7">Belongs to the battenin family.</text>
</comment>
<dbReference type="GO" id="GO:0005765">
    <property type="term" value="C:lysosomal membrane"/>
    <property type="evidence" value="ECO:0007669"/>
    <property type="project" value="UniProtKB-SubCell"/>
</dbReference>
<evidence type="ECO:0000256" key="6">
    <source>
        <dbReference type="ARBA" id="ARBA00023136"/>
    </source>
</evidence>
<accession>A0AAE1UB81</accession>
<keyword evidence="6 7" id="KW-0472">Membrane</keyword>
<keyword evidence="3" id="KW-0813">Transport</keyword>
<feature type="compositionally biased region" description="Polar residues" evidence="8">
    <location>
        <begin position="26"/>
        <end position="44"/>
    </location>
</feature>
<dbReference type="Pfam" id="PF02487">
    <property type="entry name" value="CLN3"/>
    <property type="match status" value="1"/>
</dbReference>
<feature type="transmembrane region" description="Helical" evidence="7">
    <location>
        <begin position="74"/>
        <end position="95"/>
    </location>
</feature>
<dbReference type="InterPro" id="IPR018460">
    <property type="entry name" value="Battenin_disease_Cln3_subgr"/>
</dbReference>